<dbReference type="EMBL" id="MSLT01000023">
    <property type="protein sequence ID" value="OUD12237.1"/>
    <property type="molecule type" value="Genomic_DNA"/>
</dbReference>
<keyword evidence="2" id="KW-0547">Nucleotide-binding</keyword>
<evidence type="ECO:0000256" key="3">
    <source>
        <dbReference type="ARBA" id="ARBA00022840"/>
    </source>
</evidence>
<proteinExistence type="predicted"/>
<dbReference type="Pfam" id="PF08352">
    <property type="entry name" value="oligo_HPY"/>
    <property type="match status" value="2"/>
</dbReference>
<keyword evidence="3 5" id="KW-0067">ATP-binding</keyword>
<dbReference type="Gene3D" id="3.40.50.300">
    <property type="entry name" value="P-loop containing nucleotide triphosphate hydrolases"/>
    <property type="match status" value="2"/>
</dbReference>
<dbReference type="PROSITE" id="PS50893">
    <property type="entry name" value="ABC_TRANSPORTER_2"/>
    <property type="match status" value="2"/>
</dbReference>
<organism evidence="5 6">
    <name type="scientific">Thioflexithrix psekupsensis</name>
    <dbReference type="NCBI Taxonomy" id="1570016"/>
    <lineage>
        <taxon>Bacteria</taxon>
        <taxon>Pseudomonadati</taxon>
        <taxon>Pseudomonadota</taxon>
        <taxon>Gammaproteobacteria</taxon>
        <taxon>Thiotrichales</taxon>
        <taxon>Thioflexithrix</taxon>
    </lineage>
</organism>
<dbReference type="InterPro" id="IPR003593">
    <property type="entry name" value="AAA+_ATPase"/>
</dbReference>
<dbReference type="PANTHER" id="PTHR43776">
    <property type="entry name" value="TRANSPORT ATP-BINDING PROTEIN"/>
    <property type="match status" value="1"/>
</dbReference>
<name>A0A251X5M8_9GAMM</name>
<dbReference type="NCBIfam" id="NF007739">
    <property type="entry name" value="PRK10419.1"/>
    <property type="match status" value="2"/>
</dbReference>
<evidence type="ECO:0000313" key="5">
    <source>
        <dbReference type="EMBL" id="OUD12237.1"/>
    </source>
</evidence>
<dbReference type="GO" id="GO:0016887">
    <property type="term" value="F:ATP hydrolysis activity"/>
    <property type="evidence" value="ECO:0007669"/>
    <property type="project" value="InterPro"/>
</dbReference>
<reference evidence="5 6" key="1">
    <citation type="submission" date="2016-12" db="EMBL/GenBank/DDBJ databases">
        <title>Thioflexothrix psekupsii D3 genome sequencing and assembly.</title>
        <authorList>
            <person name="Fomenkov A."/>
            <person name="Vincze T."/>
            <person name="Grabovich M."/>
            <person name="Anton B.P."/>
            <person name="Dubinina G."/>
            <person name="Orlova M."/>
            <person name="Belousova E."/>
            <person name="Roberts R.J."/>
        </authorList>
    </citation>
    <scope>NUCLEOTIDE SEQUENCE [LARGE SCALE GENOMIC DNA]</scope>
    <source>
        <strain evidence="5">D3</strain>
    </source>
</reference>
<dbReference type="GO" id="GO:0055085">
    <property type="term" value="P:transmembrane transport"/>
    <property type="evidence" value="ECO:0007669"/>
    <property type="project" value="UniProtKB-ARBA"/>
</dbReference>
<evidence type="ECO:0000256" key="1">
    <source>
        <dbReference type="ARBA" id="ARBA00022448"/>
    </source>
</evidence>
<comment type="caution">
    <text evidence="5">The sequence shown here is derived from an EMBL/GenBank/DDBJ whole genome shotgun (WGS) entry which is preliminary data.</text>
</comment>
<keyword evidence="1" id="KW-0813">Transport</keyword>
<feature type="domain" description="ABC transporter" evidence="4">
    <location>
        <begin position="6"/>
        <end position="254"/>
    </location>
</feature>
<protein>
    <submittedName>
        <fullName evidence="5">Microcin ABC transporter ATP-binding protein</fullName>
    </submittedName>
</protein>
<dbReference type="InterPro" id="IPR013563">
    <property type="entry name" value="Oligopep_ABC_C"/>
</dbReference>
<dbReference type="AlphaFoldDB" id="A0A251X5M8"/>
<accession>A0A251X5M8</accession>
<dbReference type="PROSITE" id="PS00211">
    <property type="entry name" value="ABC_TRANSPORTER_1"/>
    <property type="match status" value="2"/>
</dbReference>
<dbReference type="RefSeq" id="WP_245391611.1">
    <property type="nucleotide sequence ID" value="NZ_MSLT01000023.1"/>
</dbReference>
<keyword evidence="6" id="KW-1185">Reference proteome</keyword>
<dbReference type="CDD" id="cd03257">
    <property type="entry name" value="ABC_NikE_OppD_transporters"/>
    <property type="match status" value="2"/>
</dbReference>
<dbReference type="FunFam" id="3.40.50.300:FF:000016">
    <property type="entry name" value="Oligopeptide ABC transporter ATP-binding component"/>
    <property type="match status" value="1"/>
</dbReference>
<dbReference type="Proteomes" id="UP000194798">
    <property type="component" value="Unassembled WGS sequence"/>
</dbReference>
<dbReference type="InterPro" id="IPR050319">
    <property type="entry name" value="ABC_transp_ATP-bind"/>
</dbReference>
<feature type="domain" description="ABC transporter" evidence="4">
    <location>
        <begin position="292"/>
        <end position="532"/>
    </location>
</feature>
<dbReference type="InterPro" id="IPR027417">
    <property type="entry name" value="P-loop_NTPase"/>
</dbReference>
<dbReference type="NCBIfam" id="NF008453">
    <property type="entry name" value="PRK11308.1"/>
    <property type="match status" value="2"/>
</dbReference>
<evidence type="ECO:0000256" key="2">
    <source>
        <dbReference type="ARBA" id="ARBA00022741"/>
    </source>
</evidence>
<dbReference type="SMART" id="SM00382">
    <property type="entry name" value="AAA"/>
    <property type="match status" value="2"/>
</dbReference>
<dbReference type="GO" id="GO:0015833">
    <property type="term" value="P:peptide transport"/>
    <property type="evidence" value="ECO:0007669"/>
    <property type="project" value="InterPro"/>
</dbReference>
<sequence length="539" mass="60588">MMSPLLHLDRFSLSFAPAHRAVVQDLSLTLEAGERFALVGESGSGKSVTALAILGLHSPQQVRYQGAIYFQGKNLLSFSQNQWQKIRTRQIAIIFQEPMTALNPLKTIGQQIVEPLLLHQSLTFSQAKKQAIALLNQTGIDHPEQRFNTYPHRLSGGQRQRVMIAMALTCRPQLLIADEPTTALDVTIQLQIIELLLKLQAEYGMAILFISHNLNLVRRFSDRIGVMQQGQLLELAPTPLLFQQPKHPYTQQLLNSQPSGFPPPFLREENPTSLLSAQQLDCKFQLDSAATLFFKHLLKKSVSTYHAVREIDIDIYPSETVAIVGESGSGKTTLGLCLLKLQSCRGTISFQEQFIQDLSAREMKPLRKSLQIVFQDPYSSLSPRLTIEQIVGEGLLIHEPELTAAQRQARVLAMLEEVGLSADFLTRYPHQCSGGQRQRIAIARAVIIRPRLILLDEPTSALDVSIQKQVLLLLKNLQLRYKISYLFITHDLAVVRTMAHRVLVMQQGRCVEQGETTQIFSQAQHPYTQMLLRASLLDT</sequence>
<dbReference type="SUPFAM" id="SSF52540">
    <property type="entry name" value="P-loop containing nucleoside triphosphate hydrolases"/>
    <property type="match status" value="2"/>
</dbReference>
<evidence type="ECO:0000313" key="6">
    <source>
        <dbReference type="Proteomes" id="UP000194798"/>
    </source>
</evidence>
<dbReference type="InterPro" id="IPR003439">
    <property type="entry name" value="ABC_transporter-like_ATP-bd"/>
</dbReference>
<dbReference type="InterPro" id="IPR017871">
    <property type="entry name" value="ABC_transporter-like_CS"/>
</dbReference>
<evidence type="ECO:0000259" key="4">
    <source>
        <dbReference type="PROSITE" id="PS50893"/>
    </source>
</evidence>
<dbReference type="Pfam" id="PF00005">
    <property type="entry name" value="ABC_tran"/>
    <property type="match status" value="2"/>
</dbReference>
<dbReference type="GO" id="GO:0005524">
    <property type="term" value="F:ATP binding"/>
    <property type="evidence" value="ECO:0007669"/>
    <property type="project" value="UniProtKB-KW"/>
</dbReference>
<gene>
    <name evidence="5" type="ORF">TPSD3_14045</name>
</gene>